<evidence type="ECO:0000313" key="3">
    <source>
        <dbReference type="Proteomes" id="UP000002489"/>
    </source>
</evidence>
<dbReference type="Proteomes" id="UP000002489">
    <property type="component" value="Unassembled WGS sequence"/>
</dbReference>
<dbReference type="PANTHER" id="PTHR30344">
    <property type="entry name" value="6-PHOSPHOGLUCONOLACTONASE-RELATED"/>
    <property type="match status" value="1"/>
</dbReference>
<proteinExistence type="inferred from homology"/>
<dbReference type="EnsemblFungi" id="FOXG_13515T0">
    <property type="protein sequence ID" value="FOXG_13515P0"/>
    <property type="gene ID" value="FOXG_13515"/>
</dbReference>
<protein>
    <recommendedName>
        <fullName evidence="4">Muconate cycloisomerase 1</fullName>
    </recommendedName>
</protein>
<dbReference type="InterPro" id="IPR019405">
    <property type="entry name" value="Lactonase_7-beta_prop"/>
</dbReference>
<dbReference type="InterPro" id="IPR050282">
    <property type="entry name" value="Cycloisomerase_2"/>
</dbReference>
<sequence>MPAIEFANSYGSSMHHLVSGSYTNKTLFLLAFDTIAKTLTLNATVPGFGLHQFVTSNAAKNRVYATAMSEPPQLFSWSVDENYQFTHLDTVNITSSSCYFSDDGNLAFSSGGSTAAIHGLTENGAIGEQVQELYMVPEEEIENVNKTRAAVVKRALGMNSIFMYDIAENGTARPLSINLSPTEGDGPRNSYSSKDGKLLYVVISPNEYSTMKPLTNLTDQWMDVYRVLDTRLEHIQRASAIPDGESLYRIPSPQLSLTIEDVRGVYTFRSNTVQMSRDGKYLFTSTRSWNNTEANGYVAAFALNDDGLLKIEKAVAFYEAPVTLGSAGGLRVAPWQDETNSDPNGITDYMYLSDTSEGWMFILGWTPSNHTLDVVASLHYPDNSTPYEATWLD</sequence>
<accession>A0A0D2YB37</accession>
<evidence type="ECO:0000256" key="1">
    <source>
        <dbReference type="ARBA" id="ARBA00005564"/>
    </source>
</evidence>
<evidence type="ECO:0008006" key="4">
    <source>
        <dbReference type="Google" id="ProtNLM"/>
    </source>
</evidence>
<dbReference type="Pfam" id="PF10282">
    <property type="entry name" value="Lactonase"/>
    <property type="match status" value="1"/>
</dbReference>
<dbReference type="GO" id="GO:0017057">
    <property type="term" value="F:6-phosphogluconolactonase activity"/>
    <property type="evidence" value="ECO:0007669"/>
    <property type="project" value="TreeGrafter"/>
</dbReference>
<comment type="similarity">
    <text evidence="1">Belongs to the cycloisomerase 2 family.</text>
</comment>
<dbReference type="AlphaFoldDB" id="A0A0D2YB37"/>
<dbReference type="InterPro" id="IPR015943">
    <property type="entry name" value="WD40/YVTN_repeat-like_dom_sf"/>
</dbReference>
<organism evidence="2 3">
    <name type="scientific">Fusarium oxysporum (strain Fo5176)</name>
    <name type="common">Fusarium vascular wilt</name>
    <dbReference type="NCBI Taxonomy" id="660025"/>
    <lineage>
        <taxon>Eukaryota</taxon>
        <taxon>Fungi</taxon>
        <taxon>Dikarya</taxon>
        <taxon>Ascomycota</taxon>
        <taxon>Pezizomycotina</taxon>
        <taxon>Sordariomycetes</taxon>
        <taxon>Hypocreomycetidae</taxon>
        <taxon>Hypocreales</taxon>
        <taxon>Nectriaceae</taxon>
        <taxon>Fusarium</taxon>
        <taxon>Fusarium oxysporum species complex</taxon>
    </lineage>
</organism>
<evidence type="ECO:0000313" key="2">
    <source>
        <dbReference type="EnsemblFungi" id="FOXG_13515P0"/>
    </source>
</evidence>
<dbReference type="PANTHER" id="PTHR30344:SF4">
    <property type="entry name" value="CYCLASE, PUTATIVE (AFU_ORTHOLOGUE AFUA_6G11580)-RELATED"/>
    <property type="match status" value="1"/>
</dbReference>
<dbReference type="Gene3D" id="2.130.10.10">
    <property type="entry name" value="YVTN repeat-like/Quinoprotein amine dehydrogenase"/>
    <property type="match status" value="1"/>
</dbReference>
<dbReference type="SUPFAM" id="SSF63829">
    <property type="entry name" value="Calcium-dependent phosphotriesterase"/>
    <property type="match status" value="1"/>
</dbReference>
<name>A0A0D2YB37_FUSOF</name>
<reference evidence="2" key="2">
    <citation type="submission" date="2025-08" db="UniProtKB">
        <authorList>
            <consortium name="EnsemblFungi"/>
        </authorList>
    </citation>
    <scope>IDENTIFICATION</scope>
    <source>
        <strain evidence="2">4287 / CBS 123668 / FGSC 9935 / NRRL 34936</strain>
    </source>
</reference>
<reference evidence="3" key="1">
    <citation type="journal article" date="2012" name="Mol. Plant Microbe Interact.">
        <title>A highly conserved effector in Fusarium oxysporum is required for full virulence on Arabidopsis.</title>
        <authorList>
            <person name="Thatcher L.F."/>
            <person name="Gardiner D.M."/>
            <person name="Kazan K."/>
            <person name="Manners J."/>
        </authorList>
    </citation>
    <scope>NUCLEOTIDE SEQUENCE [LARGE SCALE GENOMIC DNA]</scope>
    <source>
        <strain evidence="3">Fo5176</strain>
    </source>
</reference>